<organism evidence="1 2">
    <name type="scientific">Salix brachista</name>
    <dbReference type="NCBI Taxonomy" id="2182728"/>
    <lineage>
        <taxon>Eukaryota</taxon>
        <taxon>Viridiplantae</taxon>
        <taxon>Streptophyta</taxon>
        <taxon>Embryophyta</taxon>
        <taxon>Tracheophyta</taxon>
        <taxon>Spermatophyta</taxon>
        <taxon>Magnoliopsida</taxon>
        <taxon>eudicotyledons</taxon>
        <taxon>Gunneridae</taxon>
        <taxon>Pentapetalae</taxon>
        <taxon>rosids</taxon>
        <taxon>fabids</taxon>
        <taxon>Malpighiales</taxon>
        <taxon>Salicaceae</taxon>
        <taxon>Saliceae</taxon>
        <taxon>Salix</taxon>
    </lineage>
</organism>
<comment type="caution">
    <text evidence="1">The sequence shown here is derived from an EMBL/GenBank/DDBJ whole genome shotgun (WGS) entry which is preliminary data.</text>
</comment>
<evidence type="ECO:0000313" key="1">
    <source>
        <dbReference type="EMBL" id="KAB5557537.1"/>
    </source>
</evidence>
<dbReference type="PANTHER" id="PTHR33592">
    <property type="entry name" value="TRANSMEMBRANE PROTEIN"/>
    <property type="match status" value="1"/>
</dbReference>
<reference evidence="2" key="1">
    <citation type="journal article" date="2019" name="Gigascience">
        <title>De novo genome assembly of the endangered Acer yangbiense, a plant species with extremely small populations endemic to Yunnan Province, China.</title>
        <authorList>
            <person name="Yang J."/>
            <person name="Wariss H.M."/>
            <person name="Tao L."/>
            <person name="Zhang R."/>
            <person name="Yun Q."/>
            <person name="Hollingsworth P."/>
            <person name="Dao Z."/>
            <person name="Luo G."/>
            <person name="Guo H."/>
            <person name="Ma Y."/>
            <person name="Sun W."/>
        </authorList>
    </citation>
    <scope>NUCLEOTIDE SEQUENCE [LARGE SCALE GENOMIC DNA]</scope>
    <source>
        <strain evidence="2">cv. br00</strain>
    </source>
</reference>
<sequence length="142" mass="15173">MMVWTVDPHQPCACPAFVLPSQKLISLLLQEICCSNRIEVNRGGNTEKLQEQLSASLQLGATRPLGCQWLKQEGLLLHSLPKGPVTPSSPNPCTYIPIGSPGSCKLNGMNIAGNVARSPPAFSKHAVASSISKNTPEQDQIS</sequence>
<gene>
    <name evidence="1" type="ORF">DKX38_008446</name>
</gene>
<evidence type="ECO:0000313" key="2">
    <source>
        <dbReference type="Proteomes" id="UP000326939"/>
    </source>
</evidence>
<proteinExistence type="predicted"/>
<name>A0A5N5MR95_9ROSI</name>
<protein>
    <submittedName>
        <fullName evidence="1">Uncharacterized protein</fullName>
    </submittedName>
</protein>
<dbReference type="PANTHER" id="PTHR33592:SF20">
    <property type="match status" value="1"/>
</dbReference>
<dbReference type="Proteomes" id="UP000326939">
    <property type="component" value="Chromosome 5"/>
</dbReference>
<dbReference type="AlphaFoldDB" id="A0A5N5MR95"/>
<accession>A0A5N5MR95</accession>
<keyword evidence="2" id="KW-1185">Reference proteome</keyword>
<dbReference type="EMBL" id="VDCV01000005">
    <property type="protein sequence ID" value="KAB5557537.1"/>
    <property type="molecule type" value="Genomic_DNA"/>
</dbReference>